<name>A0ABR3PFU3_9PEZI</name>
<evidence type="ECO:0000313" key="3">
    <source>
        <dbReference type="Proteomes" id="UP001562354"/>
    </source>
</evidence>
<dbReference type="InterPro" id="IPR032821">
    <property type="entry name" value="PKS_assoc"/>
</dbReference>
<dbReference type="RefSeq" id="XP_069201311.1">
    <property type="nucleotide sequence ID" value="XM_069343485.1"/>
</dbReference>
<dbReference type="PANTHER" id="PTHR43775:SF29">
    <property type="entry name" value="ASPERFURANONE POLYKETIDE SYNTHASE AFOG-RELATED"/>
    <property type="match status" value="1"/>
</dbReference>
<dbReference type="EMBL" id="JBFMKM010000008">
    <property type="protein sequence ID" value="KAL1305037.1"/>
    <property type="molecule type" value="Genomic_DNA"/>
</dbReference>
<dbReference type="SUPFAM" id="SSF53901">
    <property type="entry name" value="Thiolase-like"/>
    <property type="match status" value="1"/>
</dbReference>
<gene>
    <name evidence="2" type="ORF">AAFC00_003935</name>
</gene>
<dbReference type="InterPro" id="IPR050091">
    <property type="entry name" value="PKS_NRPS_Biosynth_Enz"/>
</dbReference>
<feature type="domain" description="Ketosynthase family 3 (KS3)" evidence="1">
    <location>
        <begin position="1"/>
        <end position="122"/>
    </location>
</feature>
<dbReference type="InterPro" id="IPR016039">
    <property type="entry name" value="Thiolase-like"/>
</dbReference>
<evidence type="ECO:0000259" key="1">
    <source>
        <dbReference type="PROSITE" id="PS52004"/>
    </source>
</evidence>
<evidence type="ECO:0000313" key="2">
    <source>
        <dbReference type="EMBL" id="KAL1305037.1"/>
    </source>
</evidence>
<dbReference type="Gene3D" id="3.30.70.3290">
    <property type="match status" value="1"/>
</dbReference>
<dbReference type="InterPro" id="IPR001227">
    <property type="entry name" value="Ac_transferase_dom_sf"/>
</dbReference>
<accession>A0ABR3PFU3</accession>
<dbReference type="InterPro" id="IPR014043">
    <property type="entry name" value="Acyl_transferase_dom"/>
</dbReference>
<dbReference type="Gene3D" id="3.40.47.10">
    <property type="match status" value="1"/>
</dbReference>
<proteinExistence type="predicted"/>
<dbReference type="InterPro" id="IPR016035">
    <property type="entry name" value="Acyl_Trfase/lysoPLipase"/>
</dbReference>
<dbReference type="Pfam" id="PF02801">
    <property type="entry name" value="Ketoacyl-synt_C"/>
    <property type="match status" value="1"/>
</dbReference>
<organism evidence="2 3">
    <name type="scientific">Neodothiora populina</name>
    <dbReference type="NCBI Taxonomy" id="2781224"/>
    <lineage>
        <taxon>Eukaryota</taxon>
        <taxon>Fungi</taxon>
        <taxon>Dikarya</taxon>
        <taxon>Ascomycota</taxon>
        <taxon>Pezizomycotina</taxon>
        <taxon>Dothideomycetes</taxon>
        <taxon>Dothideomycetidae</taxon>
        <taxon>Dothideales</taxon>
        <taxon>Dothioraceae</taxon>
        <taxon>Neodothiora</taxon>
    </lineage>
</organism>
<dbReference type="PANTHER" id="PTHR43775">
    <property type="entry name" value="FATTY ACID SYNTHASE"/>
    <property type="match status" value="1"/>
</dbReference>
<dbReference type="GeneID" id="95977635"/>
<keyword evidence="3" id="KW-1185">Reference proteome</keyword>
<dbReference type="SUPFAM" id="SSF52151">
    <property type="entry name" value="FabD/lysophospholipase-like"/>
    <property type="match status" value="1"/>
</dbReference>
<dbReference type="Pfam" id="PF16197">
    <property type="entry name" value="KAsynt_C_assoc"/>
    <property type="match status" value="1"/>
</dbReference>
<dbReference type="Pfam" id="PF00698">
    <property type="entry name" value="Acyl_transf_1"/>
    <property type="match status" value="1"/>
</dbReference>
<dbReference type="Gene3D" id="3.40.366.10">
    <property type="entry name" value="Malonyl-Coenzyme A Acyl Carrier Protein, domain 2"/>
    <property type="match status" value="1"/>
</dbReference>
<protein>
    <recommendedName>
        <fullName evidence="1">Ketosynthase family 3 (KS3) domain-containing protein</fullName>
    </recommendedName>
</protein>
<dbReference type="Proteomes" id="UP001562354">
    <property type="component" value="Unassembled WGS sequence"/>
</dbReference>
<sequence length="351" mass="38005">MSRLTTGTKAGDQEETKALSTTIATSKFGTEKLLIGSVKSNIGHLEACAGLAAMVEAVLVLEHGLIPGTNTARNVPPEIPLDEWKLSIPTTLVPFPEQKGFRRISVNGFGFAGTNAHVLMDDALSYLEARKLNGVHSTRHGQQQSLQNATHTNGCSSDGTDIVAVDGRSTLPLVFSLSAQVEHGIDRVKQSLAEWIQKKTISSEHFDGTEYIVDLAYTLNARRSLHQWRTFVIASSMTSLVQALQNKDTPSPQCLSAARTPRVGFVFTGQGAQWGGMGIELMVYPTFAASIRAADEYLVSGLGCEWSAEEELRKPKGQSKLGIAEFGQTLCTVLQVALVDLLKQWVLSPPR</sequence>
<dbReference type="InterPro" id="IPR014031">
    <property type="entry name" value="Ketoacyl_synth_C"/>
</dbReference>
<reference evidence="2 3" key="1">
    <citation type="submission" date="2024-07" db="EMBL/GenBank/DDBJ databases">
        <title>Draft sequence of the Neodothiora populina.</title>
        <authorList>
            <person name="Drown D.D."/>
            <person name="Schuette U.S."/>
            <person name="Buechlein A.B."/>
            <person name="Rusch D.R."/>
            <person name="Winton L.W."/>
            <person name="Adams G.A."/>
        </authorList>
    </citation>
    <scope>NUCLEOTIDE SEQUENCE [LARGE SCALE GENOMIC DNA]</scope>
    <source>
        <strain evidence="2 3">CPC 39397</strain>
    </source>
</reference>
<comment type="caution">
    <text evidence="2">The sequence shown here is derived from an EMBL/GenBank/DDBJ whole genome shotgun (WGS) entry which is preliminary data.</text>
</comment>
<dbReference type="PROSITE" id="PS52004">
    <property type="entry name" value="KS3_2"/>
    <property type="match status" value="1"/>
</dbReference>
<dbReference type="InterPro" id="IPR020841">
    <property type="entry name" value="PKS_Beta-ketoAc_synthase_dom"/>
</dbReference>